<evidence type="ECO:0000313" key="2">
    <source>
        <dbReference type="Proteomes" id="UP000009168"/>
    </source>
</evidence>
<proteinExistence type="predicted"/>
<dbReference type="OrthoDB" id="310623at2759"/>
<dbReference type="AlphaFoldDB" id="I7M1M2"/>
<accession>I7M1M2</accession>
<dbReference type="eggNOG" id="ENOG502T2E6">
    <property type="taxonomic scope" value="Eukaryota"/>
</dbReference>
<evidence type="ECO:0000313" key="1">
    <source>
        <dbReference type="EMBL" id="EAR97164.3"/>
    </source>
</evidence>
<name>I7M1M2_TETTS</name>
<reference evidence="2" key="1">
    <citation type="journal article" date="2006" name="PLoS Biol.">
        <title>Macronuclear genome sequence of the ciliate Tetrahymena thermophila, a model eukaryote.</title>
        <authorList>
            <person name="Eisen J.A."/>
            <person name="Coyne R.S."/>
            <person name="Wu M."/>
            <person name="Wu D."/>
            <person name="Thiagarajan M."/>
            <person name="Wortman J.R."/>
            <person name="Badger J.H."/>
            <person name="Ren Q."/>
            <person name="Amedeo P."/>
            <person name="Jones K.M."/>
            <person name="Tallon L.J."/>
            <person name="Delcher A.L."/>
            <person name="Salzberg S.L."/>
            <person name="Silva J.C."/>
            <person name="Haas B.J."/>
            <person name="Majoros W.H."/>
            <person name="Farzad M."/>
            <person name="Carlton J.M."/>
            <person name="Smith R.K. Jr."/>
            <person name="Garg J."/>
            <person name="Pearlman R.E."/>
            <person name="Karrer K.M."/>
            <person name="Sun L."/>
            <person name="Manning G."/>
            <person name="Elde N.C."/>
            <person name="Turkewitz A.P."/>
            <person name="Asai D.J."/>
            <person name="Wilkes D.E."/>
            <person name="Wang Y."/>
            <person name="Cai H."/>
            <person name="Collins K."/>
            <person name="Stewart B.A."/>
            <person name="Lee S.R."/>
            <person name="Wilamowska K."/>
            <person name="Weinberg Z."/>
            <person name="Ruzzo W.L."/>
            <person name="Wloga D."/>
            <person name="Gaertig J."/>
            <person name="Frankel J."/>
            <person name="Tsao C.-C."/>
            <person name="Gorovsky M.A."/>
            <person name="Keeling P.J."/>
            <person name="Waller R.F."/>
            <person name="Patron N.J."/>
            <person name="Cherry J.M."/>
            <person name="Stover N.A."/>
            <person name="Krieger C.J."/>
            <person name="del Toro C."/>
            <person name="Ryder H.F."/>
            <person name="Williamson S.C."/>
            <person name="Barbeau R.A."/>
            <person name="Hamilton E.P."/>
            <person name="Orias E."/>
        </authorList>
    </citation>
    <scope>NUCLEOTIDE SEQUENCE [LARGE SCALE GENOMIC DNA]</scope>
    <source>
        <strain evidence="2">SB210</strain>
    </source>
</reference>
<dbReference type="HOGENOM" id="CLU_2202328_0_0_1"/>
<dbReference type="KEGG" id="tet:TTHERM_00477020"/>
<dbReference type="RefSeq" id="XP_001017409.3">
    <property type="nucleotide sequence ID" value="XM_001017409.4"/>
</dbReference>
<organism evidence="1 2">
    <name type="scientific">Tetrahymena thermophila (strain SB210)</name>
    <dbReference type="NCBI Taxonomy" id="312017"/>
    <lineage>
        <taxon>Eukaryota</taxon>
        <taxon>Sar</taxon>
        <taxon>Alveolata</taxon>
        <taxon>Ciliophora</taxon>
        <taxon>Intramacronucleata</taxon>
        <taxon>Oligohymenophorea</taxon>
        <taxon>Hymenostomatida</taxon>
        <taxon>Tetrahymenina</taxon>
        <taxon>Tetrahymenidae</taxon>
        <taxon>Tetrahymena</taxon>
    </lineage>
</organism>
<dbReference type="Proteomes" id="UP000009168">
    <property type="component" value="Unassembled WGS sequence"/>
</dbReference>
<dbReference type="EMBL" id="GG662667">
    <property type="protein sequence ID" value="EAR97164.3"/>
    <property type="molecule type" value="Genomic_DNA"/>
</dbReference>
<gene>
    <name evidence="1" type="ORF">TTHERM_00477020</name>
</gene>
<keyword evidence="2" id="KW-1185">Reference proteome</keyword>
<dbReference type="InParanoid" id="I7M1M2"/>
<sequence length="114" mass="13592">MSQFEQELLNFSREFQQQLQQTEQLVFQSLSGVEQRCLSDSRDDVERFVTCMNKATDKISSEEKKFEFRMAFLQNETYNCFKANNNSGKYDICKQNAKSNVKRYLDDFIREIQN</sequence>
<dbReference type="GeneID" id="7832528"/>
<dbReference type="OMA" id="DKEMRLF"/>
<protein>
    <submittedName>
        <fullName evidence="1">Uncharacterized protein</fullName>
    </submittedName>
</protein>